<proteinExistence type="predicted"/>
<keyword evidence="2" id="KW-0732">Signal</keyword>
<dbReference type="Proteomes" id="UP000003163">
    <property type="component" value="Unassembled WGS sequence"/>
</dbReference>
<evidence type="ECO:0000313" key="4">
    <source>
        <dbReference type="Proteomes" id="UP000003163"/>
    </source>
</evidence>
<feature type="region of interest" description="Disordered" evidence="1">
    <location>
        <begin position="71"/>
        <end position="121"/>
    </location>
</feature>
<evidence type="ECO:0000256" key="1">
    <source>
        <dbReference type="SAM" id="MobiDB-lite"/>
    </source>
</evidence>
<gene>
    <name evidence="3" type="ORF">EDEG_01371</name>
</gene>
<dbReference type="AlphaFoldDB" id="J9D9D6"/>
<evidence type="ECO:0000313" key="3">
    <source>
        <dbReference type="EMBL" id="EJW04391.1"/>
    </source>
</evidence>
<reference evidence="4" key="2">
    <citation type="submission" date="2015-07" db="EMBL/GenBank/DDBJ databases">
        <title>Contrasting host-pathogen interactions and genome evolution in two generalist and specialist microsporidian pathogens of mosquitoes.</title>
        <authorList>
            <consortium name="The Broad Institute Genomics Platform"/>
            <consortium name="The Broad Institute Genome Sequencing Center for Infectious Disease"/>
            <person name="Cuomo C.A."/>
            <person name="Sanscrainte N.D."/>
            <person name="Goldberg J.M."/>
            <person name="Heiman D."/>
            <person name="Young S."/>
            <person name="Zeng Q."/>
            <person name="Becnel J.J."/>
            <person name="Birren B.W."/>
        </authorList>
    </citation>
    <scope>NUCLEOTIDE SEQUENCE [LARGE SCALE GENOMIC DNA]</scope>
    <source>
        <strain evidence="4">USNM 41457</strain>
    </source>
</reference>
<reference evidence="3 4" key="1">
    <citation type="submission" date="2011-08" db="EMBL/GenBank/DDBJ databases">
        <authorList>
            <person name="Liu Z.J."/>
            <person name="Shi F.L."/>
            <person name="Lu J.Q."/>
            <person name="Li M."/>
            <person name="Wang Z.L."/>
        </authorList>
    </citation>
    <scope>NUCLEOTIDE SEQUENCE [LARGE SCALE GENOMIC DNA]</scope>
    <source>
        <strain evidence="3 4">USNM 41457</strain>
    </source>
</reference>
<dbReference type="InParanoid" id="J9D9D6"/>
<dbReference type="HOGENOM" id="CLU_2038031_0_0_1"/>
<dbReference type="EMBL" id="AFBI03000019">
    <property type="protein sequence ID" value="EJW04391.1"/>
    <property type="molecule type" value="Genomic_DNA"/>
</dbReference>
<feature type="signal peptide" evidence="2">
    <location>
        <begin position="1"/>
        <end position="21"/>
    </location>
</feature>
<protein>
    <submittedName>
        <fullName evidence="3">Uncharacterized protein</fullName>
    </submittedName>
</protein>
<keyword evidence="4" id="KW-1185">Reference proteome</keyword>
<comment type="caution">
    <text evidence="3">The sequence shown here is derived from an EMBL/GenBank/DDBJ whole genome shotgun (WGS) entry which is preliminary data.</text>
</comment>
<sequence length="121" mass="14338">MLKMFCYLFFYLFLSTLKTSCSDGTKCSTIIQDNVNVENPQFSEETKVEFYNRFNKRIIDLDAREAKVRKREEAALSREEDLDARETKVRKREEAAQSRQEDLDAREAKVKKREEDLNAKE</sequence>
<evidence type="ECO:0000256" key="2">
    <source>
        <dbReference type="SAM" id="SignalP"/>
    </source>
</evidence>
<accession>J9D9D6</accession>
<organism evidence="3 4">
    <name type="scientific">Edhazardia aedis (strain USNM 41457)</name>
    <name type="common">Microsporidian parasite</name>
    <dbReference type="NCBI Taxonomy" id="1003232"/>
    <lineage>
        <taxon>Eukaryota</taxon>
        <taxon>Fungi</taxon>
        <taxon>Fungi incertae sedis</taxon>
        <taxon>Microsporidia</taxon>
        <taxon>Edhazardia</taxon>
    </lineage>
</organism>
<feature type="chain" id="PRO_5003823019" evidence="2">
    <location>
        <begin position="22"/>
        <end position="121"/>
    </location>
</feature>
<name>J9D9D6_EDHAE</name>
<dbReference type="VEuPathDB" id="MicrosporidiaDB:EDEG_01371"/>